<dbReference type="AlphaFoldDB" id="A0A223RR38"/>
<dbReference type="PANTHER" id="PTHR37468:SF1">
    <property type="entry name" value="SULFATE TRANSPORTER CYSZ"/>
    <property type="match status" value="1"/>
</dbReference>
<evidence type="ECO:0000256" key="1">
    <source>
        <dbReference type="ARBA" id="ARBA00004141"/>
    </source>
</evidence>
<feature type="transmembrane region" description="Helical" evidence="11">
    <location>
        <begin position="137"/>
        <end position="157"/>
    </location>
</feature>
<keyword evidence="5" id="KW-0028">Amino-acid biosynthesis</keyword>
<accession>A0A223RR38</accession>
<dbReference type="Proteomes" id="UP000215043">
    <property type="component" value="Chromosome"/>
</dbReference>
<organism evidence="12 13">
    <name type="scientific">Actinopolyspora erythraea</name>
    <dbReference type="NCBI Taxonomy" id="414996"/>
    <lineage>
        <taxon>Bacteria</taxon>
        <taxon>Bacillati</taxon>
        <taxon>Actinomycetota</taxon>
        <taxon>Actinomycetes</taxon>
        <taxon>Actinopolysporales</taxon>
        <taxon>Actinopolysporaceae</taxon>
        <taxon>Actinopolyspora</taxon>
    </lineage>
</organism>
<evidence type="ECO:0008006" key="14">
    <source>
        <dbReference type="Google" id="ProtNLM"/>
    </source>
</evidence>
<dbReference type="EMBL" id="CP022752">
    <property type="protein sequence ID" value="ASU78290.1"/>
    <property type="molecule type" value="Genomic_DNA"/>
</dbReference>
<evidence type="ECO:0000256" key="6">
    <source>
        <dbReference type="ARBA" id="ARBA00022692"/>
    </source>
</evidence>
<evidence type="ECO:0000256" key="3">
    <source>
        <dbReference type="ARBA" id="ARBA00022475"/>
    </source>
</evidence>
<keyword evidence="4" id="KW-0997">Cell inner membrane</keyword>
<dbReference type="RefSeq" id="WP_084133954.1">
    <property type="nucleotide sequence ID" value="NZ_CP022752.1"/>
</dbReference>
<feature type="transmembrane region" description="Helical" evidence="11">
    <location>
        <begin position="207"/>
        <end position="232"/>
    </location>
</feature>
<dbReference type="PANTHER" id="PTHR37468">
    <property type="entry name" value="SULFATE TRANSPORTER CYSZ"/>
    <property type="match status" value="1"/>
</dbReference>
<name>A0A223RR38_9ACTN</name>
<feature type="transmembrane region" description="Helical" evidence="11">
    <location>
        <begin position="25"/>
        <end position="48"/>
    </location>
</feature>
<dbReference type="GO" id="GO:0000103">
    <property type="term" value="P:sulfate assimilation"/>
    <property type="evidence" value="ECO:0007669"/>
    <property type="project" value="TreeGrafter"/>
</dbReference>
<dbReference type="InterPro" id="IPR059112">
    <property type="entry name" value="CysZ/EI24"/>
</dbReference>
<gene>
    <name evidence="12" type="ORF">CDG81_08315</name>
</gene>
<proteinExistence type="predicted"/>
<dbReference type="GO" id="GO:0019344">
    <property type="term" value="P:cysteine biosynthetic process"/>
    <property type="evidence" value="ECO:0007669"/>
    <property type="project" value="TreeGrafter"/>
</dbReference>
<sequence>MNEMSAGVRDLGSGFTSIVRSPRMLLLGGVPALLSSLLLLTAIVVLALHSGDVANWLTPFADGWSEWWRRSLRILLAIALVAGAVLLGSVSFIALTLLIGGPFYDHLAERTERERGLGDDGDGAGGVRLLWRGLADALRLVCVGVVGAVVLFALGFVPVLGQTVVPVLGLIFGGWLVALELTGPVFQRRGMMVGRRHRILWRHRRTVLGFAVPAYLLCLIPVAQLVVVPAAVVGGTLLGHRVLGSRWPEGRTATEPRTSGGTPAESG</sequence>
<evidence type="ECO:0000256" key="4">
    <source>
        <dbReference type="ARBA" id="ARBA00022519"/>
    </source>
</evidence>
<evidence type="ECO:0000313" key="13">
    <source>
        <dbReference type="Proteomes" id="UP000215043"/>
    </source>
</evidence>
<dbReference type="GO" id="GO:0009675">
    <property type="term" value="F:high-affinity sulfate:proton symporter activity"/>
    <property type="evidence" value="ECO:0007669"/>
    <property type="project" value="TreeGrafter"/>
</dbReference>
<dbReference type="Pfam" id="PF07264">
    <property type="entry name" value="EI24"/>
    <property type="match status" value="1"/>
</dbReference>
<keyword evidence="3" id="KW-1003">Cell membrane</keyword>
<dbReference type="OrthoDB" id="3375053at2"/>
<keyword evidence="2" id="KW-0813">Transport</keyword>
<keyword evidence="7 11" id="KW-1133">Transmembrane helix</keyword>
<feature type="transmembrane region" description="Helical" evidence="11">
    <location>
        <begin position="163"/>
        <end position="186"/>
    </location>
</feature>
<dbReference type="KEGG" id="aey:CDG81_08315"/>
<dbReference type="GO" id="GO:0005886">
    <property type="term" value="C:plasma membrane"/>
    <property type="evidence" value="ECO:0007669"/>
    <property type="project" value="TreeGrafter"/>
</dbReference>
<comment type="subcellular location">
    <subcellularLocation>
        <location evidence="1">Membrane</location>
        <topology evidence="1">Multi-pass membrane protein</topology>
    </subcellularLocation>
</comment>
<evidence type="ECO:0000313" key="12">
    <source>
        <dbReference type="EMBL" id="ASU78290.1"/>
    </source>
</evidence>
<evidence type="ECO:0000256" key="9">
    <source>
        <dbReference type="ARBA" id="ARBA00023136"/>
    </source>
</evidence>
<keyword evidence="8" id="KW-0764">Sulfate transport</keyword>
<feature type="region of interest" description="Disordered" evidence="10">
    <location>
        <begin position="248"/>
        <end position="267"/>
    </location>
</feature>
<keyword evidence="6 11" id="KW-0812">Transmembrane</keyword>
<evidence type="ECO:0000256" key="8">
    <source>
        <dbReference type="ARBA" id="ARBA00023032"/>
    </source>
</evidence>
<evidence type="ECO:0000256" key="10">
    <source>
        <dbReference type="SAM" id="MobiDB-lite"/>
    </source>
</evidence>
<evidence type="ECO:0000256" key="7">
    <source>
        <dbReference type="ARBA" id="ARBA00022989"/>
    </source>
</evidence>
<keyword evidence="9 11" id="KW-0472">Membrane</keyword>
<evidence type="ECO:0000256" key="11">
    <source>
        <dbReference type="SAM" id="Phobius"/>
    </source>
</evidence>
<feature type="transmembrane region" description="Helical" evidence="11">
    <location>
        <begin position="74"/>
        <end position="100"/>
    </location>
</feature>
<protein>
    <recommendedName>
        <fullName evidence="14">CysZ protein</fullName>
    </recommendedName>
</protein>
<evidence type="ECO:0000256" key="5">
    <source>
        <dbReference type="ARBA" id="ARBA00022605"/>
    </source>
</evidence>
<evidence type="ECO:0000256" key="2">
    <source>
        <dbReference type="ARBA" id="ARBA00022448"/>
    </source>
</evidence>
<dbReference type="InterPro" id="IPR050480">
    <property type="entry name" value="CysZ-like"/>
</dbReference>
<reference evidence="12 13" key="1">
    <citation type="submission" date="2017-08" db="EMBL/GenBank/DDBJ databases">
        <title>The complete genome sequence of moderately halophilic actinomycete Actinopolyspora erythraea YIM 90600, the producer of novel erythromycin, novel actinopolysporins A-C and tubercidin.</title>
        <authorList>
            <person name="Yin M."/>
            <person name="Tang S."/>
        </authorList>
    </citation>
    <scope>NUCLEOTIDE SEQUENCE [LARGE SCALE GENOMIC DNA]</scope>
    <source>
        <strain evidence="12 13">YIM 90600</strain>
    </source>
</reference>